<dbReference type="PANTHER" id="PTHR37066:SF1">
    <property type="entry name" value="LNS2_PITP DOMAIN-CONTAINING PROTEIN"/>
    <property type="match status" value="1"/>
</dbReference>
<feature type="compositionally biased region" description="Polar residues" evidence="1">
    <location>
        <begin position="431"/>
        <end position="442"/>
    </location>
</feature>
<evidence type="ECO:0000313" key="5">
    <source>
        <dbReference type="Proteomes" id="UP000332933"/>
    </source>
</evidence>
<evidence type="ECO:0000313" key="3">
    <source>
        <dbReference type="EMBL" id="KAF0690472.1"/>
    </source>
</evidence>
<feature type="domain" description="Helicase-associated" evidence="2">
    <location>
        <begin position="118"/>
        <end position="188"/>
    </location>
</feature>
<reference evidence="4 5" key="1">
    <citation type="submission" date="2019-03" db="EMBL/GenBank/DDBJ databases">
        <authorList>
            <person name="Gaulin E."/>
            <person name="Dumas B."/>
        </authorList>
    </citation>
    <scope>NUCLEOTIDE SEQUENCE [LARGE SCALE GENOMIC DNA]</scope>
    <source>
        <strain evidence="4">CBS 568.67</strain>
    </source>
</reference>
<dbReference type="AlphaFoldDB" id="A0A485L9A5"/>
<feature type="region of interest" description="Disordered" evidence="1">
    <location>
        <begin position="1"/>
        <end position="32"/>
    </location>
</feature>
<protein>
    <submittedName>
        <fullName evidence="4">Aste57867_18128 protein</fullName>
    </submittedName>
</protein>
<feature type="compositionally biased region" description="Low complexity" evidence="1">
    <location>
        <begin position="458"/>
        <end position="487"/>
    </location>
</feature>
<dbReference type="PANTHER" id="PTHR37066">
    <property type="entry name" value="HELICASE-ASSOCIATED"/>
    <property type="match status" value="1"/>
</dbReference>
<evidence type="ECO:0000313" key="4">
    <source>
        <dbReference type="EMBL" id="VFT94866.1"/>
    </source>
</evidence>
<gene>
    <name evidence="4" type="primary">Aste57867_18128</name>
    <name evidence="3" type="ORF">As57867_018066</name>
    <name evidence="4" type="ORF">ASTE57867_18128</name>
</gene>
<feature type="region of interest" description="Disordered" evidence="1">
    <location>
        <begin position="431"/>
        <end position="487"/>
    </location>
</feature>
<dbReference type="Pfam" id="PF03457">
    <property type="entry name" value="HA"/>
    <property type="match status" value="4"/>
</dbReference>
<dbReference type="OrthoDB" id="58859at2759"/>
<dbReference type="InterPro" id="IPR005114">
    <property type="entry name" value="Helicase_assoc"/>
</dbReference>
<accession>A0A485L9A5</accession>
<keyword evidence="5" id="KW-1185">Reference proteome</keyword>
<feature type="domain" description="Helicase-associated" evidence="2">
    <location>
        <begin position="351"/>
        <end position="420"/>
    </location>
</feature>
<proteinExistence type="predicted"/>
<feature type="domain" description="Helicase-associated" evidence="2">
    <location>
        <begin position="272"/>
        <end position="344"/>
    </location>
</feature>
<feature type="compositionally biased region" description="Pro residues" evidence="1">
    <location>
        <begin position="448"/>
        <end position="457"/>
    </location>
</feature>
<name>A0A485L9A5_9STRA</name>
<organism evidence="4 5">
    <name type="scientific">Aphanomyces stellatus</name>
    <dbReference type="NCBI Taxonomy" id="120398"/>
    <lineage>
        <taxon>Eukaryota</taxon>
        <taxon>Sar</taxon>
        <taxon>Stramenopiles</taxon>
        <taxon>Oomycota</taxon>
        <taxon>Saprolegniomycetes</taxon>
        <taxon>Saprolegniales</taxon>
        <taxon>Verrucalvaceae</taxon>
        <taxon>Aphanomyces</taxon>
    </lineage>
</organism>
<dbReference type="EMBL" id="VJMH01006377">
    <property type="protein sequence ID" value="KAF0690472.1"/>
    <property type="molecule type" value="Genomic_DNA"/>
</dbReference>
<reference evidence="3" key="2">
    <citation type="submission" date="2019-06" db="EMBL/GenBank/DDBJ databases">
        <title>Genomics analysis of Aphanomyces spp. identifies a new class of oomycete effector associated with host adaptation.</title>
        <authorList>
            <person name="Gaulin E."/>
        </authorList>
    </citation>
    <scope>NUCLEOTIDE SEQUENCE</scope>
    <source>
        <strain evidence="3">CBS 578.67</strain>
    </source>
</reference>
<sequence length="618" mass="69890">MGPKRKREPAAAPSSSPPTAAPSPSTDPLGPLLNGKLHRFPEFIQAATIYHTLHRDETSVTNLPKHFIVPDDEPAYPPHLHGLKLNTAAVRTHYKNGNLHPESVAALRAIHFVFDVNELKWTLKIRAFETYKALHGDLKIQQDFIVPANDDRWPRDTWGMRLGLAVRSMRQKTDMAPDRAAQLTAMGFVWNILEQSWETKLLALKTYKALHGDLLVPYSFKTPAPPHIDWPEATCNMKLGHAVHNLRQNVEDMPATRRALLNAIGFVWDCLELSWDTKLVALSQYKALFGDVVVPYSFRVPRNDAQWPMDCWDLKLGHAVHNLRQTGRLDMPAERRDQLDRLGFVWDGLDGSWDAKLVALRTYRHMCGHVDVPPLFKVPKAAPWPPETWELKLGAIVIALRHQRRELGDERRQTLDAMGFVWQPSTASSRRMSSALSTTTRRSNARIPSPPLPPAGSYPPQDSYYSQSQASYRHASQSQASQSQSFSQSQFPSRQWDVLLATLHTFRTLYGYTTVVPRDFVVPPHNEHWPPHTWHVQLGAWLDSVLQSSGDDLPLDVCMALGRLGVAVERSGQHRDARQHVLVQAMPGMESTDDRLTTMTTTILPRLPGLGERRGWRG</sequence>
<dbReference type="EMBL" id="CAADRA010006398">
    <property type="protein sequence ID" value="VFT94866.1"/>
    <property type="molecule type" value="Genomic_DNA"/>
</dbReference>
<feature type="domain" description="Helicase-associated" evidence="2">
    <location>
        <begin position="194"/>
        <end position="266"/>
    </location>
</feature>
<dbReference type="Proteomes" id="UP000332933">
    <property type="component" value="Unassembled WGS sequence"/>
</dbReference>
<evidence type="ECO:0000259" key="2">
    <source>
        <dbReference type="Pfam" id="PF03457"/>
    </source>
</evidence>
<evidence type="ECO:0000256" key="1">
    <source>
        <dbReference type="SAM" id="MobiDB-lite"/>
    </source>
</evidence>